<gene>
    <name evidence="1" type="ORF">DOS84_02440</name>
</gene>
<keyword evidence="2" id="KW-1185">Reference proteome</keyword>
<comment type="caution">
    <text evidence="1">The sequence shown here is derived from an EMBL/GenBank/DDBJ whole genome shotgun (WGS) entry which is preliminary data.</text>
</comment>
<dbReference type="PROSITE" id="PS51257">
    <property type="entry name" value="PROKAR_LIPOPROTEIN"/>
    <property type="match status" value="1"/>
</dbReference>
<accession>A0A2W7TY67</accession>
<dbReference type="AlphaFoldDB" id="A0A2W7TY67"/>
<sequence length="228" mass="25852">MINGITKHTMKKVYFIPLLCFVFLFQSCFEVIEEVKIKDDGSGHFNFVINFSQSKTKINSVLKMQKINGYVIPSKEEIKNEAAKLEALAQNTAGISNVKTNIDLTNYIFAIDLDFQKITNLNAVFLKLKNSKKISPTIATDYFTFNDKKFIRSQKIPIKALYDKLEKADKEVFQTAKYTSVYKFDSTIKSFSNKNAVTSKSNKAIKLNGSVINVINGNEKIENTITLN</sequence>
<organism evidence="1 2">
    <name type="scientific">Flavobacterium aquariorum</name>
    <dbReference type="NCBI Taxonomy" id="2217670"/>
    <lineage>
        <taxon>Bacteria</taxon>
        <taxon>Pseudomonadati</taxon>
        <taxon>Bacteroidota</taxon>
        <taxon>Flavobacteriia</taxon>
        <taxon>Flavobacteriales</taxon>
        <taxon>Flavobacteriaceae</taxon>
        <taxon>Flavobacterium</taxon>
    </lineage>
</organism>
<evidence type="ECO:0000313" key="2">
    <source>
        <dbReference type="Proteomes" id="UP000249177"/>
    </source>
</evidence>
<dbReference type="EMBL" id="QKXH01000001">
    <property type="protein sequence ID" value="PZX95443.1"/>
    <property type="molecule type" value="Genomic_DNA"/>
</dbReference>
<reference evidence="1 2" key="1">
    <citation type="submission" date="2018-06" db="EMBL/GenBank/DDBJ databases">
        <title>Flavobacterium sp IMCC34762, genome.</title>
        <authorList>
            <person name="Joung Y."/>
            <person name="Cho J."/>
            <person name="Song J."/>
        </authorList>
    </citation>
    <scope>NUCLEOTIDE SEQUENCE [LARGE SCALE GENOMIC DNA]</scope>
    <source>
        <strain evidence="1 2">IMCC34762</strain>
    </source>
</reference>
<evidence type="ECO:0008006" key="3">
    <source>
        <dbReference type="Google" id="ProtNLM"/>
    </source>
</evidence>
<evidence type="ECO:0000313" key="1">
    <source>
        <dbReference type="EMBL" id="PZX95443.1"/>
    </source>
</evidence>
<dbReference type="Proteomes" id="UP000249177">
    <property type="component" value="Unassembled WGS sequence"/>
</dbReference>
<protein>
    <recommendedName>
        <fullName evidence="3">Lipoprotein</fullName>
    </recommendedName>
</protein>
<proteinExistence type="predicted"/>
<name>A0A2W7TY67_9FLAO</name>